<dbReference type="PANTHER" id="PTHR30461:SF23">
    <property type="entry name" value="DNA RECOMBINASE-RELATED"/>
    <property type="match status" value="1"/>
</dbReference>
<evidence type="ECO:0000313" key="4">
    <source>
        <dbReference type="Proteomes" id="UP000294360"/>
    </source>
</evidence>
<reference evidence="3 4" key="1">
    <citation type="submission" date="2019-03" db="EMBL/GenBank/DDBJ databases">
        <authorList>
            <person name="Kox A.R. M."/>
        </authorList>
    </citation>
    <scope>NUCLEOTIDE SEQUENCE [LARGE SCALE GENOMIC DNA]</scope>
    <source>
        <strain evidence="3">MTUNDRAET4 annotated genome</strain>
    </source>
</reference>
<feature type="domain" description="Recombinase" evidence="2">
    <location>
        <begin position="170"/>
        <end position="284"/>
    </location>
</feature>
<dbReference type="RefSeq" id="WP_134488998.1">
    <property type="nucleotide sequence ID" value="NZ_CP139089.1"/>
</dbReference>
<proteinExistence type="predicted"/>
<dbReference type="InterPro" id="IPR011109">
    <property type="entry name" value="DNA_bind_recombinase_dom"/>
</dbReference>
<evidence type="ECO:0000259" key="2">
    <source>
        <dbReference type="PROSITE" id="PS51737"/>
    </source>
</evidence>
<dbReference type="InterPro" id="IPR036162">
    <property type="entry name" value="Resolvase-like_N_sf"/>
</dbReference>
<organism evidence="3 4">
    <name type="scientific">Methylocella tundrae</name>
    <dbReference type="NCBI Taxonomy" id="227605"/>
    <lineage>
        <taxon>Bacteria</taxon>
        <taxon>Pseudomonadati</taxon>
        <taxon>Pseudomonadota</taxon>
        <taxon>Alphaproteobacteria</taxon>
        <taxon>Hyphomicrobiales</taxon>
        <taxon>Beijerinckiaceae</taxon>
        <taxon>Methylocella</taxon>
    </lineage>
</organism>
<accession>A0A4U8Z0T8</accession>
<dbReference type="InterPro" id="IPR006119">
    <property type="entry name" value="Resolv_N"/>
</dbReference>
<dbReference type="PANTHER" id="PTHR30461">
    <property type="entry name" value="DNA-INVERTASE FROM LAMBDOID PROPHAGE"/>
    <property type="match status" value="1"/>
</dbReference>
<gene>
    <name evidence="3" type="ORF">MTUNDRAET4_1992</name>
</gene>
<sequence>MKPVAPKPRRCAIYTRKSTEHNLDLAFNSLDAQREACEAYIKSQAHEGWRLISDKFDDGGLSGASLERPALQALLEQIRSKKIDIIVVYKVDRLTRSLADFAKLVELFDAHDVSFVSVTQSFNTTSSMGRLTLNVLLSFAQFEREVIGERVRDKIAASKHKGIWVGGPVPLGYRSIGKKLEVAPEDTALVRKIFADYLRLGSIGELAAALEQEGVRPRPRVLANGTAVAAERFMVGPLAHLLKNRFYVGEVVYKGEVHKGEHEPILDRVLFEAVQEKLAERAVARKLSRSRSPSMLMGLIFDDRGNPMSPSHANKKGVRYRYYVSHALLQNRKANSGSIARVPAPEVEALVCKAMRQREQSDSKIPDREFLQRHVERVTVHPKELRIMLRSDADGAGAGAPTCLSVPFAPNLPRQKGITHAPADQGTMNSETRDALLRAIARARGWLDSILSGNAISFDAIAAAENLAERHVRFLMPLAFLSPHIVASIADGAGPAGLTVSGLARSLPHKWTDQQRMFGLG</sequence>
<dbReference type="Pfam" id="PF07508">
    <property type="entry name" value="Recombinase"/>
    <property type="match status" value="1"/>
</dbReference>
<dbReference type="PROSITE" id="PS51737">
    <property type="entry name" value="RECOMBINASE_DNA_BIND"/>
    <property type="match status" value="1"/>
</dbReference>
<evidence type="ECO:0000259" key="1">
    <source>
        <dbReference type="PROSITE" id="PS51736"/>
    </source>
</evidence>
<dbReference type="Proteomes" id="UP000294360">
    <property type="component" value="Chromosome"/>
</dbReference>
<dbReference type="AlphaFoldDB" id="A0A4U8Z0T8"/>
<dbReference type="InterPro" id="IPR038109">
    <property type="entry name" value="DNA_bind_recomb_sf"/>
</dbReference>
<dbReference type="InterPro" id="IPR050639">
    <property type="entry name" value="SSR_resolvase"/>
</dbReference>
<dbReference type="KEGG" id="mtun:MTUNDRAET4_1992"/>
<dbReference type="GO" id="GO:0000150">
    <property type="term" value="F:DNA strand exchange activity"/>
    <property type="evidence" value="ECO:0007669"/>
    <property type="project" value="InterPro"/>
</dbReference>
<feature type="domain" description="Resolvase/invertase-type recombinase catalytic" evidence="1">
    <location>
        <begin position="10"/>
        <end position="162"/>
    </location>
</feature>
<dbReference type="SUPFAM" id="SSF53041">
    <property type="entry name" value="Resolvase-like"/>
    <property type="match status" value="1"/>
</dbReference>
<name>A0A4U8Z0T8_METTU</name>
<dbReference type="Gene3D" id="3.90.1750.20">
    <property type="entry name" value="Putative Large Serine Recombinase, Chain B, Domain 2"/>
    <property type="match status" value="1"/>
</dbReference>
<dbReference type="CDD" id="cd03768">
    <property type="entry name" value="SR_ResInv"/>
    <property type="match status" value="1"/>
</dbReference>
<dbReference type="GO" id="GO:0003677">
    <property type="term" value="F:DNA binding"/>
    <property type="evidence" value="ECO:0007669"/>
    <property type="project" value="InterPro"/>
</dbReference>
<dbReference type="EMBL" id="LR536450">
    <property type="protein sequence ID" value="VFU08885.1"/>
    <property type="molecule type" value="Genomic_DNA"/>
</dbReference>
<dbReference type="Pfam" id="PF00239">
    <property type="entry name" value="Resolvase"/>
    <property type="match status" value="1"/>
</dbReference>
<dbReference type="SMART" id="SM00857">
    <property type="entry name" value="Resolvase"/>
    <property type="match status" value="1"/>
</dbReference>
<protein>
    <submittedName>
        <fullName evidence="3">Recombinase family protein</fullName>
    </submittedName>
</protein>
<evidence type="ECO:0000313" key="3">
    <source>
        <dbReference type="EMBL" id="VFU08885.1"/>
    </source>
</evidence>
<dbReference type="Gene3D" id="3.40.50.1390">
    <property type="entry name" value="Resolvase, N-terminal catalytic domain"/>
    <property type="match status" value="1"/>
</dbReference>
<dbReference type="OrthoDB" id="9800103at2"/>
<dbReference type="PROSITE" id="PS51736">
    <property type="entry name" value="RECOMBINASES_3"/>
    <property type="match status" value="1"/>
</dbReference>